<evidence type="ECO:0000256" key="7">
    <source>
        <dbReference type="ARBA" id="ARBA00022840"/>
    </source>
</evidence>
<dbReference type="PRINTS" id="PR01308">
    <property type="entry name" value="P2X1RECEPTOR"/>
</dbReference>
<comment type="similarity">
    <text evidence="2 18">Belongs to the P2X receptor family.</text>
</comment>
<dbReference type="GO" id="GO:0001614">
    <property type="term" value="F:purinergic nucleotide receptor activity"/>
    <property type="evidence" value="ECO:0007669"/>
    <property type="project" value="InterPro"/>
</dbReference>
<dbReference type="FunFam" id="1.10.287.940:FF:000010">
    <property type="entry name" value="P2X receptor E"/>
    <property type="match status" value="1"/>
</dbReference>
<comment type="function">
    <text evidence="18">Receptor for ATP that acts as a ligand-gated ion channel.</text>
</comment>
<sequence length="498" mass="56123">MGQKCMDKLSSFLFEYDTPRMVLVRNKKVGLTFRLIQLIVLAYIIGWVFLYEKGYQTQDSIISSVSVKLKGLTMTNESTLGPRIWDVVDYVFPPQGDNSFVVMTNFIITPGQKQGTCPELPDTGLCSQDSDCTKGTYSRQGQGIMTGKCIDFNASVKTCEIFGWCPAEVDYPIPTPALLPEVENFTIFIKNSITFPKFKVSRRNLVESVTVQYLKKCTYHKVTDSLCPVFDLGYVVKESGQNFSVLAVKGGVVGITIDWNCDLDWPIRYCKPIYQFHGLYNDESNVSPGFNFRYAKYYREDGMEKRTLYKVFGIRFDILVNGKAGKFDIIPTMTTIGSGIGIFGVASVLCDLLLLHFLQGRDYYKQKKFKYAEQEPHPHCPTDLHPLPSPLPKCSRHPHHQLQGSKSSVRCRLTGILGTGLAGTLEQVVPAWATGDLLSLRHPRDLYQPCVGCWTCAEVSCTPSPCSLEQIQIEEWGWKESQREPCSAPQHGRERVIL</sequence>
<accession>A0A669PEC6</accession>
<dbReference type="NCBIfam" id="TIGR00863">
    <property type="entry name" value="P2X"/>
    <property type="match status" value="1"/>
</dbReference>
<evidence type="ECO:0000256" key="16">
    <source>
        <dbReference type="ARBA" id="ARBA00036239"/>
    </source>
</evidence>
<evidence type="ECO:0000313" key="20">
    <source>
        <dbReference type="Proteomes" id="UP000472261"/>
    </source>
</evidence>
<dbReference type="GO" id="GO:0005886">
    <property type="term" value="C:plasma membrane"/>
    <property type="evidence" value="ECO:0007669"/>
    <property type="project" value="UniProtKB-SubCell"/>
</dbReference>
<dbReference type="Gene3D" id="2.60.490.10">
    <property type="entry name" value="atp-gated p2x4 ion channel domain"/>
    <property type="match status" value="1"/>
</dbReference>
<dbReference type="GO" id="GO:0098794">
    <property type="term" value="C:postsynapse"/>
    <property type="evidence" value="ECO:0007669"/>
    <property type="project" value="GOC"/>
</dbReference>
<evidence type="ECO:0000256" key="11">
    <source>
        <dbReference type="ARBA" id="ARBA00023157"/>
    </source>
</evidence>
<dbReference type="PANTHER" id="PTHR10125:SF9">
    <property type="entry name" value="P2X PURINOCEPTOR 1"/>
    <property type="match status" value="1"/>
</dbReference>
<evidence type="ECO:0000256" key="3">
    <source>
        <dbReference type="ARBA" id="ARBA00022448"/>
    </source>
</evidence>
<proteinExistence type="inferred from homology"/>
<dbReference type="InterPro" id="IPR003044">
    <property type="entry name" value="P2X1_purnocptor"/>
</dbReference>
<dbReference type="InterPro" id="IPR027309">
    <property type="entry name" value="P2X_extracellular_dom_sf"/>
</dbReference>
<evidence type="ECO:0000256" key="12">
    <source>
        <dbReference type="ARBA" id="ARBA00023170"/>
    </source>
</evidence>
<evidence type="ECO:0000256" key="2">
    <source>
        <dbReference type="ARBA" id="ARBA00009848"/>
    </source>
</evidence>
<keyword evidence="7" id="KW-0067">ATP-binding</keyword>
<keyword evidence="10 18" id="KW-0472">Membrane</keyword>
<comment type="catalytic activity">
    <reaction evidence="17">
        <text>Ca(2+)(in) = Ca(2+)(out)</text>
        <dbReference type="Rhea" id="RHEA:29671"/>
        <dbReference type="ChEBI" id="CHEBI:29108"/>
    </reaction>
</comment>
<dbReference type="RefSeq" id="XP_031447730.1">
    <property type="nucleotide sequence ID" value="XM_031591870.1"/>
</dbReference>
<evidence type="ECO:0000313" key="19">
    <source>
        <dbReference type="Ensembl" id="ENSPCLP00000004693.1"/>
    </source>
</evidence>
<dbReference type="OrthoDB" id="494673at2759"/>
<dbReference type="GeneID" id="116228176"/>
<feature type="transmembrane region" description="Helical" evidence="18">
    <location>
        <begin position="336"/>
        <end position="358"/>
    </location>
</feature>
<dbReference type="PANTHER" id="PTHR10125">
    <property type="entry name" value="P2X PURINOCEPTOR"/>
    <property type="match status" value="1"/>
</dbReference>
<dbReference type="OMA" id="TIGTEIW"/>
<keyword evidence="14" id="KW-1071">Ligand-gated ion channel</keyword>
<evidence type="ECO:0000256" key="18">
    <source>
        <dbReference type="RuleBase" id="RU000681"/>
    </source>
</evidence>
<keyword evidence="11" id="KW-1015">Disulfide bond</keyword>
<feature type="transmembrane region" description="Helical" evidence="18">
    <location>
        <begin position="31"/>
        <end position="50"/>
    </location>
</feature>
<dbReference type="AlphaFoldDB" id="A0A669PEC6"/>
<keyword evidence="15 18" id="KW-0407">Ion channel</keyword>
<keyword evidence="8 18" id="KW-1133">Transmembrane helix</keyword>
<keyword evidence="4" id="KW-1003">Cell membrane</keyword>
<evidence type="ECO:0000256" key="1">
    <source>
        <dbReference type="ARBA" id="ARBA00004651"/>
    </source>
</evidence>
<evidence type="ECO:0000256" key="8">
    <source>
        <dbReference type="ARBA" id="ARBA00022989"/>
    </source>
</evidence>
<dbReference type="GO" id="GO:0033198">
    <property type="term" value="P:response to ATP"/>
    <property type="evidence" value="ECO:0007669"/>
    <property type="project" value="InterPro"/>
</dbReference>
<dbReference type="InterPro" id="IPR001429">
    <property type="entry name" value="P2X_purnocptor"/>
</dbReference>
<dbReference type="FunFam" id="2.60.490.10:FF:000001">
    <property type="entry name" value="P2X purinoceptor"/>
    <property type="match status" value="1"/>
</dbReference>
<dbReference type="Pfam" id="PF00864">
    <property type="entry name" value="P2X_receptor"/>
    <property type="match status" value="1"/>
</dbReference>
<keyword evidence="6" id="KW-0547">Nucleotide-binding</keyword>
<keyword evidence="12 18" id="KW-0675">Receptor</keyword>
<dbReference type="Gene3D" id="1.10.287.940">
    <property type="entry name" value="atp-gated p2x4 ion channel"/>
    <property type="match status" value="1"/>
</dbReference>
<gene>
    <name evidence="19" type="primary">P2RX1</name>
</gene>
<comment type="catalytic activity">
    <reaction evidence="16">
        <text>Na(+)(in) = Na(+)(out)</text>
        <dbReference type="Rhea" id="RHEA:34963"/>
        <dbReference type="ChEBI" id="CHEBI:29101"/>
    </reaction>
</comment>
<dbReference type="InterPro" id="IPR059116">
    <property type="entry name" value="P2X_receptor"/>
</dbReference>
<keyword evidence="13" id="KW-0325">Glycoprotein</keyword>
<evidence type="ECO:0000256" key="14">
    <source>
        <dbReference type="ARBA" id="ARBA00023286"/>
    </source>
</evidence>
<dbReference type="GO" id="GO:0004931">
    <property type="term" value="F:extracellularly ATP-gated monoatomic cation channel activity"/>
    <property type="evidence" value="ECO:0007669"/>
    <property type="project" value="InterPro"/>
</dbReference>
<evidence type="ECO:0000256" key="15">
    <source>
        <dbReference type="ARBA" id="ARBA00023303"/>
    </source>
</evidence>
<dbReference type="FunFam" id="1.10.287.940:FF:000005">
    <property type="entry name" value="P2X purinoceptor"/>
    <property type="match status" value="1"/>
</dbReference>
<keyword evidence="3 18" id="KW-0813">Transport</keyword>
<evidence type="ECO:0000256" key="17">
    <source>
        <dbReference type="ARBA" id="ARBA00036634"/>
    </source>
</evidence>
<comment type="subcellular location">
    <subcellularLocation>
        <location evidence="1">Cell membrane</location>
        <topology evidence="1">Multi-pass membrane protein</topology>
    </subcellularLocation>
    <subcellularLocation>
        <location evidence="18">Membrane</location>
        <topology evidence="18">Multi-pass membrane protein</topology>
    </subcellularLocation>
</comment>
<dbReference type="Proteomes" id="UP000472261">
    <property type="component" value="Unplaced"/>
</dbReference>
<protein>
    <recommendedName>
        <fullName evidence="18">P2X purinoceptor</fullName>
    </recommendedName>
</protein>
<evidence type="ECO:0000256" key="6">
    <source>
        <dbReference type="ARBA" id="ARBA00022741"/>
    </source>
</evidence>
<dbReference type="GO" id="GO:0070588">
    <property type="term" value="P:calcium ion transmembrane transport"/>
    <property type="evidence" value="ECO:0007669"/>
    <property type="project" value="TreeGrafter"/>
</dbReference>
<dbReference type="CTD" id="5023"/>
<dbReference type="InterPro" id="IPR053792">
    <property type="entry name" value="P2X_RECEPTOR_CS"/>
</dbReference>
<keyword evidence="5 18" id="KW-0812">Transmembrane</keyword>
<dbReference type="PRINTS" id="PR01307">
    <property type="entry name" value="P2XRECEPTOR"/>
</dbReference>
<keyword evidence="20" id="KW-1185">Reference proteome</keyword>
<reference evidence="19" key="2">
    <citation type="submission" date="2025-09" db="UniProtKB">
        <authorList>
            <consortium name="Ensembl"/>
        </authorList>
    </citation>
    <scope>IDENTIFICATION</scope>
</reference>
<keyword evidence="9 18" id="KW-0406">Ion transport</keyword>
<dbReference type="GO" id="GO:0005524">
    <property type="term" value="F:ATP binding"/>
    <property type="evidence" value="ECO:0007669"/>
    <property type="project" value="UniProtKB-KW"/>
</dbReference>
<evidence type="ECO:0000256" key="10">
    <source>
        <dbReference type="ARBA" id="ARBA00023136"/>
    </source>
</evidence>
<reference evidence="19" key="1">
    <citation type="submission" date="2025-08" db="UniProtKB">
        <authorList>
            <consortium name="Ensembl"/>
        </authorList>
    </citation>
    <scope>IDENTIFICATION</scope>
</reference>
<evidence type="ECO:0000256" key="13">
    <source>
        <dbReference type="ARBA" id="ARBA00023180"/>
    </source>
</evidence>
<dbReference type="Ensembl" id="ENSPCLT00000006562.1">
    <property type="protein sequence ID" value="ENSPCLP00000004693.1"/>
    <property type="gene ID" value="ENSPCLG00000004053.1"/>
</dbReference>
<evidence type="ECO:0000256" key="4">
    <source>
        <dbReference type="ARBA" id="ARBA00022475"/>
    </source>
</evidence>
<evidence type="ECO:0000256" key="5">
    <source>
        <dbReference type="ARBA" id="ARBA00022692"/>
    </source>
</evidence>
<evidence type="ECO:0000256" key="9">
    <source>
        <dbReference type="ARBA" id="ARBA00023065"/>
    </source>
</evidence>
<name>A0A669PEC6_PHACC</name>
<organism evidence="19 20">
    <name type="scientific">Phasianus colchicus</name>
    <name type="common">Common pheasant</name>
    <dbReference type="NCBI Taxonomy" id="9054"/>
    <lineage>
        <taxon>Eukaryota</taxon>
        <taxon>Metazoa</taxon>
        <taxon>Chordata</taxon>
        <taxon>Craniata</taxon>
        <taxon>Vertebrata</taxon>
        <taxon>Euteleostomi</taxon>
        <taxon>Archelosauria</taxon>
        <taxon>Archosauria</taxon>
        <taxon>Dinosauria</taxon>
        <taxon>Saurischia</taxon>
        <taxon>Theropoda</taxon>
        <taxon>Coelurosauria</taxon>
        <taxon>Aves</taxon>
        <taxon>Neognathae</taxon>
        <taxon>Galloanserae</taxon>
        <taxon>Galliformes</taxon>
        <taxon>Phasianidae</taxon>
        <taxon>Phasianinae</taxon>
        <taxon>Phasianus</taxon>
    </lineage>
</organism>
<dbReference type="KEGG" id="pcoc:116228176"/>
<dbReference type="PROSITE" id="PS01212">
    <property type="entry name" value="P2X_RECEPTOR"/>
    <property type="match status" value="1"/>
</dbReference>